<proteinExistence type="predicted"/>
<evidence type="ECO:0000256" key="5">
    <source>
        <dbReference type="SAM" id="MobiDB-lite"/>
    </source>
</evidence>
<evidence type="ECO:0008006" key="9">
    <source>
        <dbReference type="Google" id="ProtNLM"/>
    </source>
</evidence>
<name>A0ABP8X980_9MICC</name>
<organism evidence="7 8">
    <name type="scientific">Kocuria gwangalliensis</name>
    <dbReference type="NCBI Taxonomy" id="501592"/>
    <lineage>
        <taxon>Bacteria</taxon>
        <taxon>Bacillati</taxon>
        <taxon>Actinomycetota</taxon>
        <taxon>Actinomycetes</taxon>
        <taxon>Micrococcales</taxon>
        <taxon>Micrococcaceae</taxon>
        <taxon>Kocuria</taxon>
    </lineage>
</organism>
<evidence type="ECO:0000256" key="1">
    <source>
        <dbReference type="ARBA" id="ARBA00004141"/>
    </source>
</evidence>
<comment type="subcellular location">
    <subcellularLocation>
        <location evidence="1">Membrane</location>
        <topology evidence="1">Multi-pass membrane protein</topology>
    </subcellularLocation>
</comment>
<dbReference type="Proteomes" id="UP001501446">
    <property type="component" value="Unassembled WGS sequence"/>
</dbReference>
<evidence type="ECO:0000256" key="6">
    <source>
        <dbReference type="SAM" id="Phobius"/>
    </source>
</evidence>
<protein>
    <recommendedName>
        <fullName evidence="9">DUF4870 domain-containing protein</fullName>
    </recommendedName>
</protein>
<accession>A0ABP8X980</accession>
<evidence type="ECO:0000256" key="2">
    <source>
        <dbReference type="ARBA" id="ARBA00022692"/>
    </source>
</evidence>
<evidence type="ECO:0000313" key="8">
    <source>
        <dbReference type="Proteomes" id="UP001501446"/>
    </source>
</evidence>
<feature type="transmembrane region" description="Helical" evidence="6">
    <location>
        <begin position="39"/>
        <end position="57"/>
    </location>
</feature>
<evidence type="ECO:0000256" key="4">
    <source>
        <dbReference type="ARBA" id="ARBA00023136"/>
    </source>
</evidence>
<keyword evidence="8" id="KW-1185">Reference proteome</keyword>
<feature type="region of interest" description="Disordered" evidence="5">
    <location>
        <begin position="1"/>
        <end position="25"/>
    </location>
</feature>
<dbReference type="EMBL" id="BAABLN010000033">
    <property type="protein sequence ID" value="GAA4702325.1"/>
    <property type="molecule type" value="Genomic_DNA"/>
</dbReference>
<gene>
    <name evidence="7" type="ORF">GCM10025781_21040</name>
</gene>
<keyword evidence="3 6" id="KW-1133">Transmembrane helix</keyword>
<feature type="transmembrane region" description="Helical" evidence="6">
    <location>
        <begin position="78"/>
        <end position="95"/>
    </location>
</feature>
<dbReference type="InterPro" id="IPR019109">
    <property type="entry name" value="MamF_MmsF"/>
</dbReference>
<dbReference type="Pfam" id="PF09685">
    <property type="entry name" value="MamF_MmsF"/>
    <property type="match status" value="1"/>
</dbReference>
<evidence type="ECO:0000313" key="7">
    <source>
        <dbReference type="EMBL" id="GAA4702325.1"/>
    </source>
</evidence>
<dbReference type="RefSeq" id="WP_303382912.1">
    <property type="nucleotide sequence ID" value="NZ_BAABLN010000033.1"/>
</dbReference>
<keyword evidence="2 6" id="KW-0812">Transmembrane</keyword>
<comment type="caution">
    <text evidence="7">The sequence shown here is derived from an EMBL/GenBank/DDBJ whole genome shotgun (WGS) entry which is preliminary data.</text>
</comment>
<keyword evidence="4 6" id="KW-0472">Membrane</keyword>
<feature type="compositionally biased region" description="Polar residues" evidence="5">
    <location>
        <begin position="1"/>
        <end position="10"/>
    </location>
</feature>
<feature type="transmembrane region" description="Helical" evidence="6">
    <location>
        <begin position="101"/>
        <end position="122"/>
    </location>
</feature>
<reference evidence="8" key="1">
    <citation type="journal article" date="2019" name="Int. J. Syst. Evol. Microbiol.">
        <title>The Global Catalogue of Microorganisms (GCM) 10K type strain sequencing project: providing services to taxonomists for standard genome sequencing and annotation.</title>
        <authorList>
            <consortium name="The Broad Institute Genomics Platform"/>
            <consortium name="The Broad Institute Genome Sequencing Center for Infectious Disease"/>
            <person name="Wu L."/>
            <person name="Ma J."/>
        </authorList>
    </citation>
    <scope>NUCLEOTIDE SEQUENCE [LARGE SCALE GENOMIC DNA]</scope>
    <source>
        <strain evidence="8">JCM 18958</strain>
    </source>
</reference>
<sequence length="150" mass="16264">MVDQPPSRSGSRPVPADSPPFERVPARAEPLDISQDKQFATLAHLGGVVGALPSYVIHRTLGERGPFTRQESREALNFSLLPTVIILVGIGLSLIPAVGWIFALIASLTWVVLAAQSVIAGIKVNQGEPYQYRGNTHMFDRLQADRAARP</sequence>
<evidence type="ECO:0000256" key="3">
    <source>
        <dbReference type="ARBA" id="ARBA00022989"/>
    </source>
</evidence>